<feature type="transmembrane region" description="Helical" evidence="2">
    <location>
        <begin position="63"/>
        <end position="84"/>
    </location>
</feature>
<organism evidence="4 5">
    <name type="scientific">Methanonatronarchaeum thermophilum</name>
    <dbReference type="NCBI Taxonomy" id="1927129"/>
    <lineage>
        <taxon>Archaea</taxon>
        <taxon>Methanobacteriati</taxon>
        <taxon>Methanobacteriota</taxon>
        <taxon>Methanonatronarchaeia</taxon>
        <taxon>Methanonatronarchaeales</taxon>
        <taxon>Methanonatronarchaeaceae</taxon>
        <taxon>Methanonatronarchaeum</taxon>
    </lineage>
</organism>
<evidence type="ECO:0000259" key="3">
    <source>
        <dbReference type="Pfam" id="PF03703"/>
    </source>
</evidence>
<evidence type="ECO:0000313" key="4">
    <source>
        <dbReference type="EMBL" id="OUJ18202.1"/>
    </source>
</evidence>
<feature type="transmembrane region" description="Helical" evidence="2">
    <location>
        <begin position="21"/>
        <end position="43"/>
    </location>
</feature>
<sequence length="297" mass="33762">MDFRHELMDGEEFVEEMSPHPLSFLGLYLIFLYPIALGIVFVFFHEDLVSYFSNLLMIEAAGIWTTIAVWWVLLIVPAIIIALLKITWKWLALYLAITTGLTLLKIYSWVEIAHMNYILVVIGLVGLVISEYYRRQHHFYLTNQRIITELDFFGKKTRSLMYSRVNDLVVQKSFLGKWFDYGTILPITASGFGLTSDMSMAGGGVGGSLDRFGGGLGLGFGGLKGIQDARGRPYYILYGVSESERIYRKISEFIRQTENTPYLKKISSDVETLTNQKRMDQGGTESEAKEPQDNKTN</sequence>
<keyword evidence="2" id="KW-0812">Transmembrane</keyword>
<dbReference type="OrthoDB" id="204675at2157"/>
<keyword evidence="5" id="KW-1185">Reference proteome</keyword>
<keyword evidence="2" id="KW-1133">Transmembrane helix</keyword>
<dbReference type="Proteomes" id="UP000195137">
    <property type="component" value="Unassembled WGS sequence"/>
</dbReference>
<dbReference type="Pfam" id="PF03703">
    <property type="entry name" value="bPH_2"/>
    <property type="match status" value="1"/>
</dbReference>
<dbReference type="RefSeq" id="WP_086637494.1">
    <property type="nucleotide sequence ID" value="NZ_MRZU01000004.1"/>
</dbReference>
<keyword evidence="2" id="KW-0472">Membrane</keyword>
<protein>
    <submittedName>
        <fullName evidence="4">Putative membrane protein containing bPH2 domain</fullName>
    </submittedName>
</protein>
<feature type="transmembrane region" description="Helical" evidence="2">
    <location>
        <begin position="116"/>
        <end position="133"/>
    </location>
</feature>
<reference evidence="4 5" key="1">
    <citation type="submission" date="2016-12" db="EMBL/GenBank/DDBJ databases">
        <title>Discovery of methanogenic haloarchaea.</title>
        <authorList>
            <person name="Sorokin D.Y."/>
            <person name="Makarova K.S."/>
            <person name="Abbas B."/>
            <person name="Ferrer M."/>
            <person name="Golyshin P.N."/>
        </authorList>
    </citation>
    <scope>NUCLEOTIDE SEQUENCE [LARGE SCALE GENOMIC DNA]</scope>
    <source>
        <strain evidence="4">AMET1</strain>
    </source>
</reference>
<evidence type="ECO:0000256" key="1">
    <source>
        <dbReference type="SAM" id="MobiDB-lite"/>
    </source>
</evidence>
<dbReference type="EMBL" id="MRZU01000004">
    <property type="protein sequence ID" value="OUJ18202.1"/>
    <property type="molecule type" value="Genomic_DNA"/>
</dbReference>
<feature type="region of interest" description="Disordered" evidence="1">
    <location>
        <begin position="273"/>
        <end position="297"/>
    </location>
</feature>
<evidence type="ECO:0000313" key="5">
    <source>
        <dbReference type="Proteomes" id="UP000195137"/>
    </source>
</evidence>
<proteinExistence type="predicted"/>
<feature type="transmembrane region" description="Helical" evidence="2">
    <location>
        <begin position="91"/>
        <end position="110"/>
    </location>
</feature>
<name>A0A1Y3G9S8_9EURY</name>
<gene>
    <name evidence="4" type="ORF">AMET1_1107</name>
</gene>
<feature type="compositionally biased region" description="Basic and acidic residues" evidence="1">
    <location>
        <begin position="286"/>
        <end position="297"/>
    </location>
</feature>
<evidence type="ECO:0000256" key="2">
    <source>
        <dbReference type="SAM" id="Phobius"/>
    </source>
</evidence>
<comment type="caution">
    <text evidence="4">The sequence shown here is derived from an EMBL/GenBank/DDBJ whole genome shotgun (WGS) entry which is preliminary data.</text>
</comment>
<dbReference type="AlphaFoldDB" id="A0A1Y3G9S8"/>
<feature type="domain" description="YdbS-like PH" evidence="3">
    <location>
        <begin position="135"/>
        <end position="191"/>
    </location>
</feature>
<dbReference type="InterPro" id="IPR005182">
    <property type="entry name" value="YdbS-like_PH"/>
</dbReference>
<accession>A0A1Y3G9S8</accession>